<keyword evidence="8" id="KW-1133">Transmembrane helix</keyword>
<keyword evidence="7" id="KW-0653">Protein transport</keyword>
<name>A0A2G5CRV5_AQUCA</name>
<dbReference type="Pfam" id="PF03878">
    <property type="entry name" value="YIF1"/>
    <property type="match status" value="1"/>
</dbReference>
<comment type="subcellular location">
    <subcellularLocation>
        <location evidence="1">Endoplasmic reticulum membrane</location>
        <topology evidence="1">Multi-pass membrane protein</topology>
    </subcellularLocation>
    <subcellularLocation>
        <location evidence="2">Golgi apparatus membrane</location>
        <topology evidence="2">Multi-pass membrane protein</topology>
    </subcellularLocation>
</comment>
<evidence type="ECO:0000256" key="4">
    <source>
        <dbReference type="ARBA" id="ARBA00022448"/>
    </source>
</evidence>
<dbReference type="GO" id="GO:0005793">
    <property type="term" value="C:endoplasmic reticulum-Golgi intermediate compartment"/>
    <property type="evidence" value="ECO:0007669"/>
    <property type="project" value="TreeGrafter"/>
</dbReference>
<keyword evidence="9" id="KW-0333">Golgi apparatus</keyword>
<evidence type="ECO:0000256" key="11">
    <source>
        <dbReference type="SAM" id="MobiDB-lite"/>
    </source>
</evidence>
<evidence type="ECO:0000256" key="3">
    <source>
        <dbReference type="ARBA" id="ARBA00009727"/>
    </source>
</evidence>
<evidence type="ECO:0000313" key="13">
    <source>
        <dbReference type="Proteomes" id="UP000230069"/>
    </source>
</evidence>
<sequence>MRGGCVGGLPRPPFNQPDGISRPPFNQPGGISRPPFNQPGGISRPPFNQPDGISRPPFNQPGGISRPPFNQPDEISRPPFNQPDPSEIIRGGLSAYGEKILDSSSEYVQSNISKYFSDPQYYFQVNGHYVKNKLKVILFPFLHRPLD</sequence>
<comment type="similarity">
    <text evidence="3">Belongs to the YIF1 family.</text>
</comment>
<dbReference type="GO" id="GO:0015031">
    <property type="term" value="P:protein transport"/>
    <property type="evidence" value="ECO:0007669"/>
    <property type="project" value="UniProtKB-KW"/>
</dbReference>
<organism evidence="12 13">
    <name type="scientific">Aquilegia coerulea</name>
    <name type="common">Rocky mountain columbine</name>
    <dbReference type="NCBI Taxonomy" id="218851"/>
    <lineage>
        <taxon>Eukaryota</taxon>
        <taxon>Viridiplantae</taxon>
        <taxon>Streptophyta</taxon>
        <taxon>Embryophyta</taxon>
        <taxon>Tracheophyta</taxon>
        <taxon>Spermatophyta</taxon>
        <taxon>Magnoliopsida</taxon>
        <taxon>Ranunculales</taxon>
        <taxon>Ranunculaceae</taxon>
        <taxon>Thalictroideae</taxon>
        <taxon>Aquilegia</taxon>
    </lineage>
</organism>
<proteinExistence type="inferred from homology"/>
<feature type="region of interest" description="Disordered" evidence="11">
    <location>
        <begin position="1"/>
        <end position="89"/>
    </location>
</feature>
<evidence type="ECO:0000256" key="1">
    <source>
        <dbReference type="ARBA" id="ARBA00004477"/>
    </source>
</evidence>
<dbReference type="GO" id="GO:0000139">
    <property type="term" value="C:Golgi membrane"/>
    <property type="evidence" value="ECO:0007669"/>
    <property type="project" value="UniProtKB-SubCell"/>
</dbReference>
<keyword evidence="5" id="KW-0812">Transmembrane</keyword>
<evidence type="ECO:0000256" key="6">
    <source>
        <dbReference type="ARBA" id="ARBA00022824"/>
    </source>
</evidence>
<dbReference type="OrthoDB" id="337750at2759"/>
<keyword evidence="4" id="KW-0813">Transport</keyword>
<protein>
    <submittedName>
        <fullName evidence="12">Uncharacterized protein</fullName>
    </submittedName>
</protein>
<evidence type="ECO:0000256" key="2">
    <source>
        <dbReference type="ARBA" id="ARBA00004653"/>
    </source>
</evidence>
<reference evidence="12 13" key="1">
    <citation type="submission" date="2017-09" db="EMBL/GenBank/DDBJ databases">
        <title>WGS assembly of Aquilegia coerulea Goldsmith.</title>
        <authorList>
            <person name="Hodges S."/>
            <person name="Kramer E."/>
            <person name="Nordborg M."/>
            <person name="Tomkins J."/>
            <person name="Borevitz J."/>
            <person name="Derieg N."/>
            <person name="Yan J."/>
            <person name="Mihaltcheva S."/>
            <person name="Hayes R.D."/>
            <person name="Rokhsar D."/>
        </authorList>
    </citation>
    <scope>NUCLEOTIDE SEQUENCE [LARGE SCALE GENOMIC DNA]</scope>
    <source>
        <strain evidence="13">cv. Goldsmith</strain>
    </source>
</reference>
<dbReference type="PANTHER" id="PTHR14083:SF0">
    <property type="entry name" value="YIP1D-INTERACTING FACTOR 1, ISOFORM C"/>
    <property type="match status" value="1"/>
</dbReference>
<dbReference type="InterPro" id="IPR005578">
    <property type="entry name" value="Yif1_fam"/>
</dbReference>
<evidence type="ECO:0000256" key="8">
    <source>
        <dbReference type="ARBA" id="ARBA00022989"/>
    </source>
</evidence>
<keyword evidence="10" id="KW-0472">Membrane</keyword>
<accession>A0A2G5CRV5</accession>
<gene>
    <name evidence="12" type="ORF">AQUCO_03900094v1</name>
</gene>
<evidence type="ECO:0000313" key="12">
    <source>
        <dbReference type="EMBL" id="PIA33979.1"/>
    </source>
</evidence>
<evidence type="ECO:0000256" key="10">
    <source>
        <dbReference type="ARBA" id="ARBA00023136"/>
    </source>
</evidence>
<dbReference type="GO" id="GO:0005789">
    <property type="term" value="C:endoplasmic reticulum membrane"/>
    <property type="evidence" value="ECO:0007669"/>
    <property type="project" value="UniProtKB-SubCell"/>
</dbReference>
<keyword evidence="6" id="KW-0256">Endoplasmic reticulum</keyword>
<evidence type="ECO:0000256" key="7">
    <source>
        <dbReference type="ARBA" id="ARBA00022927"/>
    </source>
</evidence>
<dbReference type="GO" id="GO:0006888">
    <property type="term" value="P:endoplasmic reticulum to Golgi vesicle-mediated transport"/>
    <property type="evidence" value="ECO:0007669"/>
    <property type="project" value="InterPro"/>
</dbReference>
<dbReference type="PANTHER" id="PTHR14083">
    <property type="entry name" value="YIP1 INTERACTING FACTOR HOMOLOG YIF1 PROTEIN"/>
    <property type="match status" value="1"/>
</dbReference>
<dbReference type="EMBL" id="KZ305056">
    <property type="protein sequence ID" value="PIA33979.1"/>
    <property type="molecule type" value="Genomic_DNA"/>
</dbReference>
<evidence type="ECO:0000256" key="5">
    <source>
        <dbReference type="ARBA" id="ARBA00022692"/>
    </source>
</evidence>
<evidence type="ECO:0000256" key="9">
    <source>
        <dbReference type="ARBA" id="ARBA00023034"/>
    </source>
</evidence>
<dbReference type="AlphaFoldDB" id="A0A2G5CRV5"/>
<dbReference type="InParanoid" id="A0A2G5CRV5"/>
<dbReference type="Proteomes" id="UP000230069">
    <property type="component" value="Unassembled WGS sequence"/>
</dbReference>
<dbReference type="GO" id="GO:0030134">
    <property type="term" value="C:COPII-coated ER to Golgi transport vesicle"/>
    <property type="evidence" value="ECO:0007669"/>
    <property type="project" value="TreeGrafter"/>
</dbReference>
<keyword evidence="13" id="KW-1185">Reference proteome</keyword>